<dbReference type="PANTHER" id="PTHR33336:SF3">
    <property type="entry name" value="ABM DOMAIN-CONTAINING PROTEIN"/>
    <property type="match status" value="1"/>
</dbReference>
<feature type="domain" description="ABM" evidence="1">
    <location>
        <begin position="2"/>
        <end position="94"/>
    </location>
</feature>
<dbReference type="SUPFAM" id="SSF54909">
    <property type="entry name" value="Dimeric alpha+beta barrel"/>
    <property type="match status" value="1"/>
</dbReference>
<evidence type="ECO:0000313" key="2">
    <source>
        <dbReference type="EMBL" id="GHD41346.1"/>
    </source>
</evidence>
<accession>A0A918XN99</accession>
<gene>
    <name evidence="2" type="ORF">GCM10017083_05650</name>
</gene>
<dbReference type="AlphaFoldDB" id="A0A918XN99"/>
<name>A0A918XN99_9PROT</name>
<dbReference type="InterPro" id="IPR050744">
    <property type="entry name" value="AI-2_Isomerase_LsrG"/>
</dbReference>
<protein>
    <recommendedName>
        <fullName evidence="1">ABM domain-containing protein</fullName>
    </recommendedName>
</protein>
<organism evidence="2 3">
    <name type="scientific">Thalassobaculum fulvum</name>
    <dbReference type="NCBI Taxonomy" id="1633335"/>
    <lineage>
        <taxon>Bacteria</taxon>
        <taxon>Pseudomonadati</taxon>
        <taxon>Pseudomonadota</taxon>
        <taxon>Alphaproteobacteria</taxon>
        <taxon>Rhodospirillales</taxon>
        <taxon>Thalassobaculaceae</taxon>
        <taxon>Thalassobaculum</taxon>
    </lineage>
</organism>
<dbReference type="InterPro" id="IPR007138">
    <property type="entry name" value="ABM_dom"/>
</dbReference>
<dbReference type="GO" id="GO:0005829">
    <property type="term" value="C:cytosol"/>
    <property type="evidence" value="ECO:0007669"/>
    <property type="project" value="TreeGrafter"/>
</dbReference>
<comment type="caution">
    <text evidence="2">The sequence shown here is derived from an EMBL/GenBank/DDBJ whole genome shotgun (WGS) entry which is preliminary data.</text>
</comment>
<dbReference type="InterPro" id="IPR011008">
    <property type="entry name" value="Dimeric_a/b-barrel"/>
</dbReference>
<sequence>MYIVAVNLVVDAKDADSFAERIKQHARNSLTQEGCLGFSVSRDHDNPASFHLWEVYKDAAAFEEHKAADFMAEFGKFAGPLVKTRVLATGNQIA</sequence>
<evidence type="ECO:0000313" key="3">
    <source>
        <dbReference type="Proteomes" id="UP000630353"/>
    </source>
</evidence>
<dbReference type="Gene3D" id="3.30.70.100">
    <property type="match status" value="1"/>
</dbReference>
<dbReference type="Proteomes" id="UP000630353">
    <property type="component" value="Unassembled WGS sequence"/>
</dbReference>
<reference evidence="2" key="1">
    <citation type="journal article" date="2014" name="Int. J. Syst. Evol. Microbiol.">
        <title>Complete genome sequence of Corynebacterium casei LMG S-19264T (=DSM 44701T), isolated from a smear-ripened cheese.</title>
        <authorList>
            <consortium name="US DOE Joint Genome Institute (JGI-PGF)"/>
            <person name="Walter F."/>
            <person name="Albersmeier A."/>
            <person name="Kalinowski J."/>
            <person name="Ruckert C."/>
        </authorList>
    </citation>
    <scope>NUCLEOTIDE SEQUENCE</scope>
    <source>
        <strain evidence="2">KCTC 42651</strain>
    </source>
</reference>
<keyword evidence="3" id="KW-1185">Reference proteome</keyword>
<reference evidence="2" key="2">
    <citation type="submission" date="2020-09" db="EMBL/GenBank/DDBJ databases">
        <authorList>
            <person name="Sun Q."/>
            <person name="Kim S."/>
        </authorList>
    </citation>
    <scope>NUCLEOTIDE SEQUENCE</scope>
    <source>
        <strain evidence="2">KCTC 42651</strain>
    </source>
</reference>
<proteinExistence type="predicted"/>
<dbReference type="Pfam" id="PF03992">
    <property type="entry name" value="ABM"/>
    <property type="match status" value="1"/>
</dbReference>
<dbReference type="GO" id="GO:0016491">
    <property type="term" value="F:oxidoreductase activity"/>
    <property type="evidence" value="ECO:0007669"/>
    <property type="project" value="TreeGrafter"/>
</dbReference>
<dbReference type="PROSITE" id="PS51725">
    <property type="entry name" value="ABM"/>
    <property type="match status" value="1"/>
</dbReference>
<dbReference type="PANTHER" id="PTHR33336">
    <property type="entry name" value="QUINOL MONOOXYGENASE YGIN-RELATED"/>
    <property type="match status" value="1"/>
</dbReference>
<dbReference type="EMBL" id="BMZS01000001">
    <property type="protein sequence ID" value="GHD41346.1"/>
    <property type="molecule type" value="Genomic_DNA"/>
</dbReference>
<dbReference type="RefSeq" id="WP_189987379.1">
    <property type="nucleotide sequence ID" value="NZ_BMZS01000001.1"/>
</dbReference>
<evidence type="ECO:0000259" key="1">
    <source>
        <dbReference type="PROSITE" id="PS51725"/>
    </source>
</evidence>